<feature type="domain" description="BD-FAE-like" evidence="3">
    <location>
        <begin position="46"/>
        <end position="153"/>
    </location>
</feature>
<reference evidence="4 5" key="1">
    <citation type="journal article" date="2019" name="Nat. Med.">
        <title>A library of human gut bacterial isolates paired with longitudinal multiomics data enables mechanistic microbiome research.</title>
        <authorList>
            <person name="Poyet M."/>
            <person name="Groussin M."/>
            <person name="Gibbons S.M."/>
            <person name="Avila-Pacheco J."/>
            <person name="Jiang X."/>
            <person name="Kearney S.M."/>
            <person name="Perrotta A.R."/>
            <person name="Berdy B."/>
            <person name="Zhao S."/>
            <person name="Lieberman T.D."/>
            <person name="Swanson P.K."/>
            <person name="Smith M."/>
            <person name="Roesemann S."/>
            <person name="Alexander J.E."/>
            <person name="Rich S.A."/>
            <person name="Livny J."/>
            <person name="Vlamakis H."/>
            <person name="Clish C."/>
            <person name="Bullock K."/>
            <person name="Deik A."/>
            <person name="Scott J."/>
            <person name="Pierce K.A."/>
            <person name="Xavier R.J."/>
            <person name="Alm E.J."/>
        </authorList>
    </citation>
    <scope>NUCLEOTIDE SEQUENCE [LARGE SCALE GENOMIC DNA]</scope>
    <source>
        <strain evidence="4 5">BIOML-A183</strain>
    </source>
</reference>
<keyword evidence="2" id="KW-0732">Signal</keyword>
<sequence length="335" mass="37464">MKKVLFIVLATTILGWVSPMKAEDAKGVEIKTYTYAIKGKDTLRVDVYLREDMQNAENLPMMLYVHGGGFSMGSRKNAAQEIFLRHFAEKGFLGASIDYRLGAVEGNPYHCNGTAEVIRLATTDMAEATRYLMDNFKIDPAKIITSGGSAGAYTVLGIEYDICNGEEYVRQILPEGFNYAGIISAAGAICTTDGKSPTWPKKPCPIMLMQGDKDVVVPMDSVDMLGLKMFGTMALHRQFSKLGFPHWVYIEKGADHVVAMKHLTDNLEEADKFYRSFIVDRKGSTVVMEWEDPEPAGMKDVNEMIKFVPMYILGYDKYLNEIDFNNMEKPTGVVY</sequence>
<dbReference type="InterPro" id="IPR050300">
    <property type="entry name" value="GDXG_lipolytic_enzyme"/>
</dbReference>
<evidence type="ECO:0000313" key="5">
    <source>
        <dbReference type="Proteomes" id="UP000460135"/>
    </source>
</evidence>
<dbReference type="Pfam" id="PF20434">
    <property type="entry name" value="BD-FAE"/>
    <property type="match status" value="1"/>
</dbReference>
<feature type="signal peptide" evidence="2">
    <location>
        <begin position="1"/>
        <end position="22"/>
    </location>
</feature>
<dbReference type="InterPro" id="IPR029058">
    <property type="entry name" value="AB_hydrolase_fold"/>
</dbReference>
<dbReference type="PANTHER" id="PTHR48081">
    <property type="entry name" value="AB HYDROLASE SUPERFAMILY PROTEIN C4A8.06C"/>
    <property type="match status" value="1"/>
</dbReference>
<evidence type="ECO:0000259" key="3">
    <source>
        <dbReference type="Pfam" id="PF20434"/>
    </source>
</evidence>
<evidence type="ECO:0000313" key="4">
    <source>
        <dbReference type="EMBL" id="KAA3800388.1"/>
    </source>
</evidence>
<dbReference type="GO" id="GO:0016787">
    <property type="term" value="F:hydrolase activity"/>
    <property type="evidence" value="ECO:0007669"/>
    <property type="project" value="UniProtKB-KW"/>
</dbReference>
<gene>
    <name evidence="4" type="ORF">F3F51_22790</name>
</gene>
<evidence type="ECO:0000256" key="1">
    <source>
        <dbReference type="ARBA" id="ARBA00022801"/>
    </source>
</evidence>
<dbReference type="Gene3D" id="3.40.50.1820">
    <property type="entry name" value="alpha/beta hydrolase"/>
    <property type="match status" value="1"/>
</dbReference>
<keyword evidence="1 4" id="KW-0378">Hydrolase</keyword>
<proteinExistence type="predicted"/>
<protein>
    <submittedName>
        <fullName evidence="4">Alpha/beta hydrolase</fullName>
    </submittedName>
</protein>
<accession>A0A6N3V3R0</accession>
<evidence type="ECO:0000256" key="2">
    <source>
        <dbReference type="SAM" id="SignalP"/>
    </source>
</evidence>
<dbReference type="SUPFAM" id="SSF53474">
    <property type="entry name" value="alpha/beta-Hydrolases"/>
    <property type="match status" value="1"/>
</dbReference>
<dbReference type="InterPro" id="IPR049492">
    <property type="entry name" value="BD-FAE-like_dom"/>
</dbReference>
<dbReference type="Proteomes" id="UP000460135">
    <property type="component" value="Unassembled WGS sequence"/>
</dbReference>
<feature type="chain" id="PRO_5026984410" evidence="2">
    <location>
        <begin position="23"/>
        <end position="335"/>
    </location>
</feature>
<comment type="caution">
    <text evidence="4">The sequence shown here is derived from an EMBL/GenBank/DDBJ whole genome shotgun (WGS) entry which is preliminary data.</text>
</comment>
<name>A0A6N3V3R0_BACOV</name>
<dbReference type="AlphaFoldDB" id="A0A6N3V3R0"/>
<dbReference type="EMBL" id="VWLX01000021">
    <property type="protein sequence ID" value="KAA3800388.1"/>
    <property type="molecule type" value="Genomic_DNA"/>
</dbReference>
<organism evidence="4 5">
    <name type="scientific">Bacteroides ovatus</name>
    <dbReference type="NCBI Taxonomy" id="28116"/>
    <lineage>
        <taxon>Bacteria</taxon>
        <taxon>Pseudomonadati</taxon>
        <taxon>Bacteroidota</taxon>
        <taxon>Bacteroidia</taxon>
        <taxon>Bacteroidales</taxon>
        <taxon>Bacteroidaceae</taxon>
        <taxon>Bacteroides</taxon>
    </lineage>
</organism>